<evidence type="ECO:0000313" key="2">
    <source>
        <dbReference type="EMBL" id="MCM2568270.1"/>
    </source>
</evidence>
<dbReference type="Proteomes" id="UP001202243">
    <property type="component" value="Unassembled WGS sequence"/>
</dbReference>
<sequence>MNDLHYLFTLRHPRRFWCSAIVIAVASAILLGPWLDSIPWLVAIPFVAGGLLVALGELWDEMHGKRRRNGDDDAHAPCRHP</sequence>
<feature type="transmembrane region" description="Helical" evidence="1">
    <location>
        <begin position="16"/>
        <end position="34"/>
    </location>
</feature>
<accession>A0ABT0WW49</accession>
<keyword evidence="3" id="KW-1185">Reference proteome</keyword>
<name>A0ABT0WW49_9BURK</name>
<feature type="transmembrane region" description="Helical" evidence="1">
    <location>
        <begin position="40"/>
        <end position="59"/>
    </location>
</feature>
<dbReference type="EMBL" id="JAMQGR010000009">
    <property type="protein sequence ID" value="MCM2568270.1"/>
    <property type="molecule type" value="Genomic_DNA"/>
</dbReference>
<keyword evidence="1" id="KW-0472">Membrane</keyword>
<comment type="caution">
    <text evidence="2">The sequence shown here is derived from an EMBL/GenBank/DDBJ whole genome shotgun (WGS) entry which is preliminary data.</text>
</comment>
<reference evidence="2 3" key="1">
    <citation type="submission" date="2022-06" db="EMBL/GenBank/DDBJ databases">
        <title>Janthinobacterium kumbetensis sp. nov., isolated from spring water in Turkey.</title>
        <authorList>
            <person name="Inan Bektas K."/>
            <person name="Belduz A.A."/>
            <person name="Canakci S."/>
            <person name="Nalcaoglu A."/>
            <person name="Ceylan E."/>
            <person name="Kati H."/>
        </authorList>
    </citation>
    <scope>NUCLEOTIDE SEQUENCE [LARGE SCALE GENOMIC DNA]</scope>
    <source>
        <strain evidence="2 3">GK</strain>
    </source>
</reference>
<evidence type="ECO:0000313" key="3">
    <source>
        <dbReference type="Proteomes" id="UP001202243"/>
    </source>
</evidence>
<protein>
    <submittedName>
        <fullName evidence="2">Uncharacterized protein</fullName>
    </submittedName>
</protein>
<proteinExistence type="predicted"/>
<evidence type="ECO:0000256" key="1">
    <source>
        <dbReference type="SAM" id="Phobius"/>
    </source>
</evidence>
<keyword evidence="1" id="KW-0812">Transmembrane</keyword>
<organism evidence="2 3">
    <name type="scientific">Janthinobacterium kumbetense</name>
    <dbReference type="NCBI Taxonomy" id="2950280"/>
    <lineage>
        <taxon>Bacteria</taxon>
        <taxon>Pseudomonadati</taxon>
        <taxon>Pseudomonadota</taxon>
        <taxon>Betaproteobacteria</taxon>
        <taxon>Burkholderiales</taxon>
        <taxon>Oxalobacteraceae</taxon>
        <taxon>Janthinobacterium</taxon>
    </lineage>
</organism>
<dbReference type="RefSeq" id="WP_251351185.1">
    <property type="nucleotide sequence ID" value="NZ_JAMQGR010000009.1"/>
</dbReference>
<gene>
    <name evidence="2" type="ORF">NCG91_21900</name>
</gene>
<keyword evidence="1" id="KW-1133">Transmembrane helix</keyword>